<keyword evidence="1" id="KW-1133">Transmembrane helix</keyword>
<keyword evidence="1" id="KW-0812">Transmembrane</keyword>
<evidence type="ECO:0000256" key="1">
    <source>
        <dbReference type="SAM" id="Phobius"/>
    </source>
</evidence>
<keyword evidence="1" id="KW-0472">Membrane</keyword>
<protein>
    <recommendedName>
        <fullName evidence="5">Serine/threonine-protein kinase</fullName>
    </recommendedName>
</protein>
<gene>
    <name evidence="3" type="ORF">GSB_153236</name>
</gene>
<dbReference type="AlphaFoldDB" id="V6TVV8"/>
<organism evidence="3 4">
    <name type="scientific">Giardia intestinalis</name>
    <name type="common">Giardia lamblia</name>
    <dbReference type="NCBI Taxonomy" id="5741"/>
    <lineage>
        <taxon>Eukaryota</taxon>
        <taxon>Metamonada</taxon>
        <taxon>Diplomonadida</taxon>
        <taxon>Hexamitidae</taxon>
        <taxon>Giardiinae</taxon>
        <taxon>Giardia</taxon>
    </lineage>
</organism>
<comment type="caution">
    <text evidence="3">The sequence shown here is derived from an EMBL/GenBank/DDBJ whole genome shotgun (WGS) entry which is preliminary data.</text>
</comment>
<accession>V6TVV8</accession>
<sequence length="907" mass="101414">MCFYQRIGHKAHPSTPSPALMRSTSFGLISLVLLSLLARFIQECVPACSDYTQLCAPDNTCRLKCQNSHQCPLNSKGIRLVCHPTLFLCYEMCRFHSDCDLTSGMSCIVGYCQNGCLFNSDCGSGMKCNRNTSRCEFQCLPSPCPETSSYGCAPDGVCRMRCSACLSTEMCNKGFCYALGSTPDECVKNTQIASQSINYQVISGVCYRYCVDDADCPLFMYCSYQGKCLYKCTDPTCLLSCSPDGQCLYECTSTGSITCPDTTNYMCKNNFCYRICSTTSTELGNTFCKSYLSNSRCIKGVCKLSCVSDSDCDAYNICNVETGLCTKDPGQIDLIRLENCWEENVRLTINFQTYEACVTIEPTQRTLCRSHLPKSVYIEINFSSYSQPLKRLLSNYSYNTTKSICIVCPADRVRECSESMRASQAASMAVYTDTHLGFALVSSMTTLTTEYNDCFDSLASTLLIRNPERSTTGETSATEKFACCTYMKSTGSCNFLANYRITKFQFIVSSNGSSYPFYPNREHYDPESGVYCVEYEDQDTEEIALLNTFIADPWTKATFELEATVDQILVRSTTNMDVLRTSYRSECYSSIDTFVLPDLVYVELVTNDTAIASCSLPQGVNTVDMRISIQNLITGQKMGLSYQFLKFQFNTNKRLFFFATTTEEKAQTLQFYNYMRTNGSTSKFTGSLGYNYRRPGETSITAATSKFFFDTLTPSCFNYTVAVIKEDGLCIQLQNVHAQDCALPSIEMLFTATVEIFSSTDLIYTLGSFNKSLNFSTAISSVCFSCDTDFQRGTSEQVSSMSSLTIQGACLAALKDMWKYRKQRVVGLQLIMDESIANYVSYKSPVMTMSTIQNMDYSTVYFICGILAGSIVGLGLVFGVIMIVRVQRQAKQFIKLHKQAKRKVKRK</sequence>
<evidence type="ECO:0000256" key="2">
    <source>
        <dbReference type="SAM" id="SignalP"/>
    </source>
</evidence>
<evidence type="ECO:0000313" key="4">
    <source>
        <dbReference type="Proteomes" id="UP000018040"/>
    </source>
</evidence>
<dbReference type="VEuPathDB" id="GiardiaDB:GL50581_3128"/>
<dbReference type="VEuPathDB" id="GiardiaDB:GL50803_008733"/>
<dbReference type="VEuPathDB" id="GiardiaDB:QR46_1613"/>
<dbReference type="Proteomes" id="UP000018040">
    <property type="component" value="Unassembled WGS sequence"/>
</dbReference>
<feature type="chain" id="PRO_5004751861" description="Serine/threonine-protein kinase" evidence="2">
    <location>
        <begin position="47"/>
        <end position="907"/>
    </location>
</feature>
<feature type="transmembrane region" description="Helical" evidence="1">
    <location>
        <begin position="860"/>
        <end position="884"/>
    </location>
</feature>
<proteinExistence type="predicted"/>
<evidence type="ECO:0008006" key="5">
    <source>
        <dbReference type="Google" id="ProtNLM"/>
    </source>
</evidence>
<evidence type="ECO:0000313" key="3">
    <source>
        <dbReference type="EMBL" id="ESU42507.1"/>
    </source>
</evidence>
<dbReference type="OrthoDB" id="283575at2759"/>
<dbReference type="VEuPathDB" id="GiardiaDB:DHA2_154646"/>
<feature type="signal peptide" evidence="2">
    <location>
        <begin position="1"/>
        <end position="46"/>
    </location>
</feature>
<keyword evidence="2" id="KW-0732">Signal</keyword>
<name>V6TVV8_GIAIN</name>
<reference evidence="4" key="1">
    <citation type="submission" date="2012-02" db="EMBL/GenBank/DDBJ databases">
        <title>Genome sequencing of Giardia lamblia Genotypes A2 and B isolates (DH and GS) and comparative analysis with the genomes of Genotypes A1 and E (WB and Pig).</title>
        <authorList>
            <person name="Adam R."/>
            <person name="Dahlstrom E."/>
            <person name="Martens C."/>
            <person name="Bruno D."/>
            <person name="Barbian K."/>
            <person name="Porcella S.F."/>
            <person name="Nash T."/>
        </authorList>
    </citation>
    <scope>NUCLEOTIDE SEQUENCE</scope>
    <source>
        <strain evidence="4">GS</strain>
    </source>
</reference>
<dbReference type="EMBL" id="AHHH01000080">
    <property type="protein sequence ID" value="ESU42507.1"/>
    <property type="molecule type" value="Genomic_DNA"/>
</dbReference>
<reference evidence="3 4" key="2">
    <citation type="journal article" date="2013" name="Genome Biol. Evol.">
        <title>Genome sequencing of Giardia lamblia genotypes A2 and B isolates (DH and GS) and comparative analysis with the genomes of genotypes A1 and E (WB and Pig).</title>
        <authorList>
            <person name="Adam R.D."/>
            <person name="Dahlstrom E.W."/>
            <person name="Martens C.A."/>
            <person name="Bruno D.P."/>
            <person name="Barbian K.D."/>
            <person name="Ricklefs S.M."/>
            <person name="Hernandez M.M."/>
            <person name="Narla N.P."/>
            <person name="Patel R.B."/>
            <person name="Porcella S.F."/>
            <person name="Nash T.E."/>
        </authorList>
    </citation>
    <scope>NUCLEOTIDE SEQUENCE [LARGE SCALE GENOMIC DNA]</scope>
    <source>
        <strain evidence="3 4">GS</strain>
    </source>
</reference>